<feature type="region of interest" description="Disordered" evidence="5">
    <location>
        <begin position="21"/>
        <end position="73"/>
    </location>
</feature>
<accession>A0ABM0VSA7</accession>
<dbReference type="InterPro" id="IPR011598">
    <property type="entry name" value="bHLH_dom"/>
</dbReference>
<keyword evidence="4" id="KW-0539">Nucleus</keyword>
<keyword evidence="3" id="KW-0804">Transcription</keyword>
<reference evidence="8" key="2">
    <citation type="submission" date="2025-08" db="UniProtKB">
        <authorList>
            <consortium name="RefSeq"/>
        </authorList>
    </citation>
    <scope>IDENTIFICATION</scope>
    <source>
        <tissue evidence="8">Leaf</tissue>
    </source>
</reference>
<keyword evidence="7" id="KW-1185">Reference proteome</keyword>
<dbReference type="Gene3D" id="4.10.280.10">
    <property type="entry name" value="Helix-loop-helix DNA-binding domain"/>
    <property type="match status" value="1"/>
</dbReference>
<protein>
    <submittedName>
        <fullName evidence="8">Transcription factor MEE8-like isoform X1</fullName>
    </submittedName>
</protein>
<organism evidence="7 8">
    <name type="scientific">Camelina sativa</name>
    <name type="common">False flax</name>
    <name type="synonym">Myagrum sativum</name>
    <dbReference type="NCBI Taxonomy" id="90675"/>
    <lineage>
        <taxon>Eukaryota</taxon>
        <taxon>Viridiplantae</taxon>
        <taxon>Streptophyta</taxon>
        <taxon>Embryophyta</taxon>
        <taxon>Tracheophyta</taxon>
        <taxon>Spermatophyta</taxon>
        <taxon>Magnoliopsida</taxon>
        <taxon>eudicotyledons</taxon>
        <taxon>Gunneridae</taxon>
        <taxon>Pentapetalae</taxon>
        <taxon>rosids</taxon>
        <taxon>malvids</taxon>
        <taxon>Brassicales</taxon>
        <taxon>Brassicaceae</taxon>
        <taxon>Camelineae</taxon>
        <taxon>Camelina</taxon>
    </lineage>
</organism>
<evidence type="ECO:0000313" key="7">
    <source>
        <dbReference type="Proteomes" id="UP000694864"/>
    </source>
</evidence>
<comment type="subcellular location">
    <subcellularLocation>
        <location evidence="1">Nucleus</location>
    </subcellularLocation>
</comment>
<dbReference type="PROSITE" id="PS50888">
    <property type="entry name" value="BHLH"/>
    <property type="match status" value="1"/>
</dbReference>
<proteinExistence type="predicted"/>
<reference evidence="7" key="1">
    <citation type="journal article" date="2014" name="Nat. Commun.">
        <title>The emerging biofuel crop Camelina sativa retains a highly undifferentiated hexaploid genome structure.</title>
        <authorList>
            <person name="Kagale S."/>
            <person name="Koh C."/>
            <person name="Nixon J."/>
            <person name="Bollina V."/>
            <person name="Clarke W.E."/>
            <person name="Tuteja R."/>
            <person name="Spillane C."/>
            <person name="Robinson S.J."/>
            <person name="Links M.G."/>
            <person name="Clarke C."/>
            <person name="Higgins E.E."/>
            <person name="Huebert T."/>
            <person name="Sharpe A.G."/>
            <person name="Parkin I.A."/>
        </authorList>
    </citation>
    <scope>NUCLEOTIDE SEQUENCE [LARGE SCALE GENOMIC DNA]</scope>
    <source>
        <strain evidence="7">cv. DH55</strain>
    </source>
</reference>
<evidence type="ECO:0000256" key="5">
    <source>
        <dbReference type="SAM" id="MobiDB-lite"/>
    </source>
</evidence>
<dbReference type="SMART" id="SM00353">
    <property type="entry name" value="HLH"/>
    <property type="match status" value="1"/>
</dbReference>
<gene>
    <name evidence="8" type="primary">LOC104741283</name>
</gene>
<dbReference type="SUPFAM" id="SSF47459">
    <property type="entry name" value="HLH, helix-loop-helix DNA-binding domain"/>
    <property type="match status" value="1"/>
</dbReference>
<evidence type="ECO:0000256" key="2">
    <source>
        <dbReference type="ARBA" id="ARBA00023015"/>
    </source>
</evidence>
<sequence>MNNDEEFLRLWLERVNSLADPEAHSNVRRINNEGGEENARQKRPAESKSDGKKSRVKRQCTTKSSDKSPDELLAKEMKRELIRTKLEELKAVTPNCPQTDMNAILDCTIEYVRHLQLAILFIALHEYVRNNKM</sequence>
<feature type="domain" description="BHLH" evidence="6">
    <location>
        <begin position="66"/>
        <end position="115"/>
    </location>
</feature>
<dbReference type="InterPro" id="IPR036638">
    <property type="entry name" value="HLH_DNA-bd_sf"/>
</dbReference>
<evidence type="ECO:0000313" key="8">
    <source>
        <dbReference type="RefSeq" id="XP_010460396.1"/>
    </source>
</evidence>
<evidence type="ECO:0000259" key="6">
    <source>
        <dbReference type="PROSITE" id="PS50888"/>
    </source>
</evidence>
<dbReference type="Proteomes" id="UP000694864">
    <property type="component" value="Chromosome 14"/>
</dbReference>
<evidence type="ECO:0000256" key="3">
    <source>
        <dbReference type="ARBA" id="ARBA00023163"/>
    </source>
</evidence>
<name>A0ABM0VSA7_CAMSA</name>
<feature type="compositionally biased region" description="Basic and acidic residues" evidence="5">
    <location>
        <begin position="64"/>
        <end position="73"/>
    </location>
</feature>
<dbReference type="RefSeq" id="XP_010460396.1">
    <property type="nucleotide sequence ID" value="XM_010462094.2"/>
</dbReference>
<dbReference type="GeneID" id="104741283"/>
<evidence type="ECO:0000256" key="4">
    <source>
        <dbReference type="ARBA" id="ARBA00023242"/>
    </source>
</evidence>
<keyword evidence="2" id="KW-0805">Transcription regulation</keyword>
<feature type="compositionally biased region" description="Basic and acidic residues" evidence="5">
    <location>
        <begin position="37"/>
        <end position="53"/>
    </location>
</feature>
<evidence type="ECO:0000256" key="1">
    <source>
        <dbReference type="ARBA" id="ARBA00004123"/>
    </source>
</evidence>